<dbReference type="InterPro" id="IPR044210">
    <property type="entry name" value="Tfc3-like"/>
</dbReference>
<protein>
    <recommendedName>
        <fullName evidence="7">B-block binding subunit of TFIIIC domain-containing protein</fullName>
    </recommendedName>
</protein>
<dbReference type="Proteomes" id="UP001642540">
    <property type="component" value="Unassembled WGS sequence"/>
</dbReference>
<evidence type="ECO:0000313" key="8">
    <source>
        <dbReference type="EMBL" id="CAL8071448.1"/>
    </source>
</evidence>
<keyword evidence="9" id="KW-1185">Reference proteome</keyword>
<evidence type="ECO:0000313" key="9">
    <source>
        <dbReference type="Proteomes" id="UP001642540"/>
    </source>
</evidence>
<name>A0ABP1PMP8_9HEXA</name>
<evidence type="ECO:0000256" key="1">
    <source>
        <dbReference type="ARBA" id="ARBA00004123"/>
    </source>
</evidence>
<evidence type="ECO:0000256" key="3">
    <source>
        <dbReference type="ARBA" id="ARBA00023125"/>
    </source>
</evidence>
<feature type="domain" description="B-block binding subunit of TFIIIC" evidence="7">
    <location>
        <begin position="207"/>
        <end position="281"/>
    </location>
</feature>
<proteinExistence type="predicted"/>
<sequence>MAPNIGPKHDNSGQGPSTFMSKTSGFDILLQEVPHLHTKDDGRHYIYQITDEIALEGLDGITLQALTVRLEQCPNFKGFEDVVGKSWDQLKRCKSFKFCILLKERPELINYSWNDYRDDRGNACEPAHAPDDIYPYFPIEDTACGVRGSCEHYKTRKEVSNVVRRVPFEESIRLFGSRLIIIANQSVREKALFGTNFRKYQGLSIAQYCVMERIGRSRYKGEITRGKISLQTMKVPGKTLFYVRKVLLEEKLVTKQTASIKLENCKCPALITVFHLPRFYKRIESLASLNTRVIFAKLNNSETKSLPRQFIVAKYGKHMLRKLLDQFPELLETVWEKPNSTTQTELQENEPLLKIVKSKAVKVLRLKVDNVDLSSILKVLEGQSVDEPESAEKEDRDEVKMNSQSSKRLSNIKHLRSEKQLTSVTQNVMLSRALLRAGVKGLTAKEMTYFGFTTSEARSVTNSLISNNIAMKGIVKNYKQKSFTYTFSKFAEKEKTISSTLQQSYEAALTKRTELRESKL</sequence>
<gene>
    <name evidence="8" type="ORF">ODALV1_LOCUS1719</name>
</gene>
<keyword evidence="3" id="KW-0238">DNA-binding</keyword>
<reference evidence="8 9" key="1">
    <citation type="submission" date="2024-08" db="EMBL/GenBank/DDBJ databases">
        <authorList>
            <person name="Cucini C."/>
            <person name="Frati F."/>
        </authorList>
    </citation>
    <scope>NUCLEOTIDE SEQUENCE [LARGE SCALE GENOMIC DNA]</scope>
</reference>
<dbReference type="Pfam" id="PF04182">
    <property type="entry name" value="B-block_TFIIIC"/>
    <property type="match status" value="1"/>
</dbReference>
<organism evidence="8 9">
    <name type="scientific">Orchesella dallaii</name>
    <dbReference type="NCBI Taxonomy" id="48710"/>
    <lineage>
        <taxon>Eukaryota</taxon>
        <taxon>Metazoa</taxon>
        <taxon>Ecdysozoa</taxon>
        <taxon>Arthropoda</taxon>
        <taxon>Hexapoda</taxon>
        <taxon>Collembola</taxon>
        <taxon>Entomobryomorpha</taxon>
        <taxon>Entomobryoidea</taxon>
        <taxon>Orchesellidae</taxon>
        <taxon>Orchesellinae</taxon>
        <taxon>Orchesella</taxon>
    </lineage>
</organism>
<accession>A0ABP1PMP8</accession>
<comment type="caution">
    <text evidence="8">The sequence shown here is derived from an EMBL/GenBank/DDBJ whole genome shotgun (WGS) entry which is preliminary data.</text>
</comment>
<evidence type="ECO:0000256" key="2">
    <source>
        <dbReference type="ARBA" id="ARBA00022553"/>
    </source>
</evidence>
<feature type="compositionally biased region" description="Basic and acidic residues" evidence="6">
    <location>
        <begin position="390"/>
        <end position="400"/>
    </location>
</feature>
<keyword evidence="5" id="KW-0539">Nucleus</keyword>
<evidence type="ECO:0000259" key="7">
    <source>
        <dbReference type="Pfam" id="PF04182"/>
    </source>
</evidence>
<dbReference type="InterPro" id="IPR007309">
    <property type="entry name" value="TFIIIC_Bblock-bd"/>
</dbReference>
<evidence type="ECO:0000256" key="4">
    <source>
        <dbReference type="ARBA" id="ARBA00023163"/>
    </source>
</evidence>
<evidence type="ECO:0000256" key="5">
    <source>
        <dbReference type="ARBA" id="ARBA00023242"/>
    </source>
</evidence>
<feature type="region of interest" description="Disordered" evidence="6">
    <location>
        <begin position="387"/>
        <end position="407"/>
    </location>
</feature>
<evidence type="ECO:0000256" key="6">
    <source>
        <dbReference type="SAM" id="MobiDB-lite"/>
    </source>
</evidence>
<dbReference type="PANTHER" id="PTHR15180:SF1">
    <property type="entry name" value="GENERAL TRANSCRIPTION FACTOR 3C POLYPEPTIDE 1"/>
    <property type="match status" value="1"/>
</dbReference>
<keyword evidence="4" id="KW-0804">Transcription</keyword>
<dbReference type="EMBL" id="CAXLJM020000006">
    <property type="protein sequence ID" value="CAL8071448.1"/>
    <property type="molecule type" value="Genomic_DNA"/>
</dbReference>
<dbReference type="PANTHER" id="PTHR15180">
    <property type="entry name" value="GENERAL TRANSCRIPTION FACTOR 3C POLYPEPTIDE 1"/>
    <property type="match status" value="1"/>
</dbReference>
<comment type="subcellular location">
    <subcellularLocation>
        <location evidence="1">Nucleus</location>
    </subcellularLocation>
</comment>
<keyword evidence="2" id="KW-0597">Phosphoprotein</keyword>